<feature type="non-terminal residue" evidence="3">
    <location>
        <position position="464"/>
    </location>
</feature>
<dbReference type="PROSITE" id="PS50821">
    <property type="entry name" value="PAZ"/>
    <property type="match status" value="1"/>
</dbReference>
<accession>A0A8H7ZZI1</accession>
<dbReference type="Pfam" id="PF16488">
    <property type="entry name" value="ArgoL2"/>
    <property type="match status" value="1"/>
</dbReference>
<dbReference type="Proteomes" id="UP000673691">
    <property type="component" value="Unassembled WGS sequence"/>
</dbReference>
<dbReference type="OrthoDB" id="2276106at2759"/>
<evidence type="ECO:0000313" key="4">
    <source>
        <dbReference type="Proteomes" id="UP000673691"/>
    </source>
</evidence>
<dbReference type="InterPro" id="IPR003100">
    <property type="entry name" value="PAZ_dom"/>
</dbReference>
<dbReference type="InterPro" id="IPR014811">
    <property type="entry name" value="ArgoL1"/>
</dbReference>
<dbReference type="SMART" id="SM01163">
    <property type="entry name" value="DUF1785"/>
    <property type="match status" value="1"/>
</dbReference>
<dbReference type="Pfam" id="PF02170">
    <property type="entry name" value="PAZ"/>
    <property type="match status" value="1"/>
</dbReference>
<dbReference type="EMBL" id="JAEFCI010002494">
    <property type="protein sequence ID" value="KAG5462199.1"/>
    <property type="molecule type" value="Genomic_DNA"/>
</dbReference>
<dbReference type="PANTHER" id="PTHR22891">
    <property type="entry name" value="EUKARYOTIC TRANSLATION INITIATION FACTOR 2C"/>
    <property type="match status" value="1"/>
</dbReference>
<keyword evidence="4" id="KW-1185">Reference proteome</keyword>
<dbReference type="Pfam" id="PF16486">
    <property type="entry name" value="ArgoN"/>
    <property type="match status" value="1"/>
</dbReference>
<name>A0A8H7ZZI1_9FUNG</name>
<dbReference type="Gene3D" id="3.40.50.2300">
    <property type="match status" value="1"/>
</dbReference>
<dbReference type="CDD" id="cd02846">
    <property type="entry name" value="PAZ_argonaute_like"/>
    <property type="match status" value="1"/>
</dbReference>
<proteinExistence type="predicted"/>
<dbReference type="AlphaFoldDB" id="A0A8H7ZZI1"/>
<organism evidence="3 4">
    <name type="scientific">Olpidium bornovanus</name>
    <dbReference type="NCBI Taxonomy" id="278681"/>
    <lineage>
        <taxon>Eukaryota</taxon>
        <taxon>Fungi</taxon>
        <taxon>Fungi incertae sedis</taxon>
        <taxon>Olpidiomycota</taxon>
        <taxon>Olpidiomycotina</taxon>
        <taxon>Olpidiomycetes</taxon>
        <taxon>Olpidiales</taxon>
        <taxon>Olpidiaceae</taxon>
        <taxon>Olpidium</taxon>
    </lineage>
</organism>
<dbReference type="InterPro" id="IPR032474">
    <property type="entry name" value="Argonaute_N"/>
</dbReference>
<dbReference type="InterPro" id="IPR032472">
    <property type="entry name" value="ArgoL2"/>
</dbReference>
<dbReference type="Pfam" id="PF08699">
    <property type="entry name" value="ArgoL1"/>
    <property type="match status" value="1"/>
</dbReference>
<feature type="domain" description="PAZ" evidence="2">
    <location>
        <begin position="246"/>
        <end position="354"/>
    </location>
</feature>
<sequence>MGGGREAEEEGDLPLRVAGEIIPRQRKLPDQHDGEGPARLSPLAPEIGKREDVSWLLAGKYQAATFFGRPGMGKEGKQITVKTNYFPLTALPEADVHHYELPFDSQTFQVRGNSHAGLAALVVAVVLPEDGGAAAANPKRAPREFRVRMRLVNSINMAEVAEYLRGRAKLTNNVLTGIMAVDVVLRDQPADRFVSVGRSFYSPEERAALGGGAEVWGGVFMSARPAPGRMLLNVDVSATAFVKAGPVIDFAAELLGARGAGELRRGLPEGKPRQLERALKSVKFFVSHRGERRPRYTAARLTRTPADKEVFADKDGNSISVAQYFQQHWGVRLEPCIATVKGLMFPLEVCHILPGQRFKGKLNETQTSSMIKFTCQPPDRRANKIMNNLGMLNPNQNAFGIQVRQELMQVSARVLPTPTVCYKADARDPTWRPRDGVWNLVGKKVARGTELHSWSVVSFCDDRS</sequence>
<feature type="region of interest" description="Disordered" evidence="1">
    <location>
        <begin position="1"/>
        <end position="44"/>
    </location>
</feature>
<evidence type="ECO:0000313" key="3">
    <source>
        <dbReference type="EMBL" id="KAG5462199.1"/>
    </source>
</evidence>
<dbReference type="InterPro" id="IPR036085">
    <property type="entry name" value="PAZ_dom_sf"/>
</dbReference>
<dbReference type="GO" id="GO:0003723">
    <property type="term" value="F:RNA binding"/>
    <property type="evidence" value="ECO:0007669"/>
    <property type="project" value="InterPro"/>
</dbReference>
<reference evidence="3 4" key="1">
    <citation type="journal article" name="Sci. Rep.">
        <title>Genome-scale phylogenetic analyses confirm Olpidium as the closest living zoosporic fungus to the non-flagellated, terrestrial fungi.</title>
        <authorList>
            <person name="Chang Y."/>
            <person name="Rochon D."/>
            <person name="Sekimoto S."/>
            <person name="Wang Y."/>
            <person name="Chovatia M."/>
            <person name="Sandor L."/>
            <person name="Salamov A."/>
            <person name="Grigoriev I.V."/>
            <person name="Stajich J.E."/>
            <person name="Spatafora J.W."/>
        </authorList>
    </citation>
    <scope>NUCLEOTIDE SEQUENCE [LARGE SCALE GENOMIC DNA]</scope>
    <source>
        <strain evidence="3">S191</strain>
    </source>
</reference>
<dbReference type="SUPFAM" id="SSF101690">
    <property type="entry name" value="PAZ domain"/>
    <property type="match status" value="1"/>
</dbReference>
<comment type="caution">
    <text evidence="3">The sequence shown here is derived from an EMBL/GenBank/DDBJ whole genome shotgun (WGS) entry which is preliminary data.</text>
</comment>
<protein>
    <submittedName>
        <fullName evidence="3">PAZ domain-containing protein</fullName>
    </submittedName>
</protein>
<dbReference type="Gene3D" id="2.170.260.10">
    <property type="entry name" value="paz domain"/>
    <property type="match status" value="1"/>
</dbReference>
<evidence type="ECO:0000259" key="2">
    <source>
        <dbReference type="PROSITE" id="PS50821"/>
    </source>
</evidence>
<gene>
    <name evidence="3" type="ORF">BJ554DRAFT_5503</name>
</gene>
<feature type="compositionally biased region" description="Basic and acidic residues" evidence="1">
    <location>
        <begin position="27"/>
        <end position="36"/>
    </location>
</feature>
<evidence type="ECO:0000256" key="1">
    <source>
        <dbReference type="SAM" id="MobiDB-lite"/>
    </source>
</evidence>